<dbReference type="GO" id="GO:0000045">
    <property type="term" value="P:autophagosome assembly"/>
    <property type="evidence" value="ECO:0007669"/>
    <property type="project" value="TreeGrafter"/>
</dbReference>
<dbReference type="GO" id="GO:0061025">
    <property type="term" value="P:membrane fusion"/>
    <property type="evidence" value="ECO:0007669"/>
    <property type="project" value="TreeGrafter"/>
</dbReference>
<dbReference type="OrthoDB" id="25887at2759"/>
<dbReference type="SUPFAM" id="SSF54236">
    <property type="entry name" value="Ubiquitin-like"/>
    <property type="match status" value="1"/>
</dbReference>
<dbReference type="FunFam" id="1.10.8.10:FF:000020">
    <property type="entry name" value="NSFL1 (p97) cofactor (p47)"/>
    <property type="match status" value="1"/>
</dbReference>
<evidence type="ECO:0000313" key="5">
    <source>
        <dbReference type="EMBL" id="KAF6202442.1"/>
    </source>
</evidence>
<dbReference type="Gene3D" id="3.30.420.210">
    <property type="entry name" value="SEP domain"/>
    <property type="match status" value="1"/>
</dbReference>
<comment type="caution">
    <text evidence="5">The sequence shown here is derived from an EMBL/GenBank/DDBJ whole genome shotgun (WGS) entry which is preliminary data.</text>
</comment>
<protein>
    <recommendedName>
        <fullName evidence="7">NSFL1 cofactor p47</fullName>
    </recommendedName>
</protein>
<dbReference type="GO" id="GO:0043161">
    <property type="term" value="P:proteasome-mediated ubiquitin-dependent protein catabolic process"/>
    <property type="evidence" value="ECO:0007669"/>
    <property type="project" value="TreeGrafter"/>
</dbReference>
<dbReference type="CDD" id="cd14348">
    <property type="entry name" value="UBA_p47"/>
    <property type="match status" value="1"/>
</dbReference>
<organism evidence="5 6">
    <name type="scientific">Apolygus lucorum</name>
    <name type="common">Small green plant bug</name>
    <name type="synonym">Lygocoris lucorum</name>
    <dbReference type="NCBI Taxonomy" id="248454"/>
    <lineage>
        <taxon>Eukaryota</taxon>
        <taxon>Metazoa</taxon>
        <taxon>Ecdysozoa</taxon>
        <taxon>Arthropoda</taxon>
        <taxon>Hexapoda</taxon>
        <taxon>Insecta</taxon>
        <taxon>Pterygota</taxon>
        <taxon>Neoptera</taxon>
        <taxon>Paraneoptera</taxon>
        <taxon>Hemiptera</taxon>
        <taxon>Heteroptera</taxon>
        <taxon>Panheteroptera</taxon>
        <taxon>Cimicomorpha</taxon>
        <taxon>Miridae</taxon>
        <taxon>Mirini</taxon>
        <taxon>Apolygus</taxon>
    </lineage>
</organism>
<dbReference type="SMART" id="SM00553">
    <property type="entry name" value="SEP"/>
    <property type="match status" value="1"/>
</dbReference>
<dbReference type="GO" id="GO:0043130">
    <property type="term" value="F:ubiquitin binding"/>
    <property type="evidence" value="ECO:0007669"/>
    <property type="project" value="TreeGrafter"/>
</dbReference>
<evidence type="ECO:0000313" key="6">
    <source>
        <dbReference type="Proteomes" id="UP000466442"/>
    </source>
</evidence>
<dbReference type="PROSITE" id="PS51399">
    <property type="entry name" value="SEP"/>
    <property type="match status" value="1"/>
</dbReference>
<evidence type="ECO:0008006" key="7">
    <source>
        <dbReference type="Google" id="ProtNLM"/>
    </source>
</evidence>
<feature type="region of interest" description="Disordered" evidence="1">
    <location>
        <begin position="346"/>
        <end position="369"/>
    </location>
</feature>
<dbReference type="PANTHER" id="PTHR23333:SF20">
    <property type="entry name" value="NSFL1 COFACTOR P47"/>
    <property type="match status" value="1"/>
</dbReference>
<accession>A0A8S9X0B7</accession>
<dbReference type="Gene3D" id="3.10.20.90">
    <property type="entry name" value="Phosphatidylinositol 3-kinase Catalytic Subunit, Chain A, domain 1"/>
    <property type="match status" value="1"/>
</dbReference>
<dbReference type="GO" id="GO:0031468">
    <property type="term" value="P:nuclear membrane reassembly"/>
    <property type="evidence" value="ECO:0007669"/>
    <property type="project" value="TreeGrafter"/>
</dbReference>
<sequence length="446" mass="49186">MDAHKRVSMRTTIDRPRWHHCPPPTTWQPCVTTSFTVDLPSTFPVFQVSHSFLCNQGHRSPQGTAFFHASKMSDNDQILREFCGITGATTEDGRFFLESAVWNLENALASYYESVSGGSPPDRSRDRSESPEFMDVPPPTAAEASSKKKAGPVDRPRIATLSSMKKQESDSDEEEGQRFYAGGSTHSGQEVLGPGRASHDLISELFRSAREHGGVEAAPAPKQRQFGGVGYRLGMTSDDSQAVGESGNPRQRRELTLRLWRDGFTINQEPLRSYTDPDDREFLRKIRSGQVPPELVEDAASESLHLNMEDHRHENYPAPARPTRRAFAGSGHMLGSVAPTVITSEPAAASAAPETPAELPPKPAVDDKAPTTTVSVRLTDGSRVQVILNHSHTIQDLRSYIVNERPELSRANFLLLTTFPSKELNDNTLTLKDAGVLNSSIMMRLK</sequence>
<evidence type="ECO:0000256" key="1">
    <source>
        <dbReference type="SAM" id="MobiDB-lite"/>
    </source>
</evidence>
<dbReference type="SUPFAM" id="SSF102848">
    <property type="entry name" value="NSFL1 (p97 ATPase) cofactor p47, SEP domain"/>
    <property type="match status" value="1"/>
</dbReference>
<dbReference type="Pfam" id="PF00789">
    <property type="entry name" value="UBX"/>
    <property type="match status" value="1"/>
</dbReference>
<dbReference type="AlphaFoldDB" id="A0A8S9X0B7"/>
<dbReference type="Proteomes" id="UP000466442">
    <property type="component" value="Linkage Group LG12"/>
</dbReference>
<dbReference type="InterPro" id="IPR009060">
    <property type="entry name" value="UBA-like_sf"/>
</dbReference>
<dbReference type="Gene3D" id="1.10.8.10">
    <property type="entry name" value="DNA helicase RuvA subunit, C-terminal domain"/>
    <property type="match status" value="1"/>
</dbReference>
<feature type="domain" description="Ubiquitin-like" evidence="3">
    <location>
        <begin position="372"/>
        <end position="446"/>
    </location>
</feature>
<dbReference type="EMBL" id="WIXP02000012">
    <property type="protein sequence ID" value="KAF6202442.1"/>
    <property type="molecule type" value="Genomic_DNA"/>
</dbReference>
<dbReference type="SMART" id="SM00166">
    <property type="entry name" value="UBX"/>
    <property type="match status" value="1"/>
</dbReference>
<reference evidence="5" key="1">
    <citation type="journal article" date="2021" name="Mol. Ecol. Resour.">
        <title>Apolygus lucorum genome provides insights into omnivorousness and mesophyll feeding.</title>
        <authorList>
            <person name="Liu Y."/>
            <person name="Liu H."/>
            <person name="Wang H."/>
            <person name="Huang T."/>
            <person name="Liu B."/>
            <person name="Yang B."/>
            <person name="Yin L."/>
            <person name="Li B."/>
            <person name="Zhang Y."/>
            <person name="Zhang S."/>
            <person name="Jiang F."/>
            <person name="Zhang X."/>
            <person name="Ren Y."/>
            <person name="Wang B."/>
            <person name="Wang S."/>
            <person name="Lu Y."/>
            <person name="Wu K."/>
            <person name="Fan W."/>
            <person name="Wang G."/>
        </authorList>
    </citation>
    <scope>NUCLEOTIDE SEQUENCE</scope>
    <source>
        <strain evidence="5">12Hb</strain>
    </source>
</reference>
<evidence type="ECO:0000259" key="4">
    <source>
        <dbReference type="PROSITE" id="PS51399"/>
    </source>
</evidence>
<dbReference type="PROSITE" id="PS50053">
    <property type="entry name" value="UBIQUITIN_2"/>
    <property type="match status" value="1"/>
</dbReference>
<gene>
    <name evidence="5" type="ORF">GE061_004841</name>
</gene>
<feature type="region of interest" description="Disordered" evidence="1">
    <location>
        <begin position="113"/>
        <end position="195"/>
    </location>
</feature>
<dbReference type="PROSITE" id="PS50033">
    <property type="entry name" value="UBX"/>
    <property type="match status" value="1"/>
</dbReference>
<dbReference type="Pfam" id="PF14555">
    <property type="entry name" value="UBA_4"/>
    <property type="match status" value="1"/>
</dbReference>
<dbReference type="InterPro" id="IPR029071">
    <property type="entry name" value="Ubiquitin-like_domsf"/>
</dbReference>
<evidence type="ECO:0000259" key="2">
    <source>
        <dbReference type="PROSITE" id="PS50033"/>
    </source>
</evidence>
<dbReference type="InterPro" id="IPR036241">
    <property type="entry name" value="NSFL1C_SEP_dom_sf"/>
</dbReference>
<evidence type="ECO:0000259" key="3">
    <source>
        <dbReference type="PROSITE" id="PS50053"/>
    </source>
</evidence>
<keyword evidence="6" id="KW-1185">Reference proteome</keyword>
<dbReference type="Pfam" id="PF08059">
    <property type="entry name" value="SEP"/>
    <property type="match status" value="1"/>
</dbReference>
<dbReference type="InterPro" id="IPR000626">
    <property type="entry name" value="Ubiquitin-like_dom"/>
</dbReference>
<dbReference type="GO" id="GO:0005829">
    <property type="term" value="C:cytosol"/>
    <property type="evidence" value="ECO:0007669"/>
    <property type="project" value="TreeGrafter"/>
</dbReference>
<dbReference type="PANTHER" id="PTHR23333">
    <property type="entry name" value="UBX DOMAIN CONTAINING PROTEIN"/>
    <property type="match status" value="1"/>
</dbReference>
<proteinExistence type="predicted"/>
<dbReference type="SUPFAM" id="SSF46934">
    <property type="entry name" value="UBA-like"/>
    <property type="match status" value="1"/>
</dbReference>
<dbReference type="GO" id="GO:0005634">
    <property type="term" value="C:nucleus"/>
    <property type="evidence" value="ECO:0007669"/>
    <property type="project" value="TreeGrafter"/>
</dbReference>
<name>A0A8S9X0B7_APOLU</name>
<feature type="domain" description="SEP" evidence="4">
    <location>
        <begin position="252"/>
        <end position="317"/>
    </location>
</feature>
<feature type="compositionally biased region" description="Low complexity" evidence="1">
    <location>
        <begin position="346"/>
        <end position="357"/>
    </location>
</feature>
<dbReference type="GO" id="GO:0007030">
    <property type="term" value="P:Golgi organization"/>
    <property type="evidence" value="ECO:0007669"/>
    <property type="project" value="TreeGrafter"/>
</dbReference>
<dbReference type="InterPro" id="IPR012989">
    <property type="entry name" value="SEP_domain"/>
</dbReference>
<dbReference type="InterPro" id="IPR001012">
    <property type="entry name" value="UBX_dom"/>
</dbReference>
<feature type="domain" description="UBX" evidence="2">
    <location>
        <begin position="367"/>
        <end position="444"/>
    </location>
</feature>